<evidence type="ECO:0000313" key="2">
    <source>
        <dbReference type="Proteomes" id="UP000254495"/>
    </source>
</evidence>
<dbReference type="Proteomes" id="UP000254495">
    <property type="component" value="Unassembled WGS sequence"/>
</dbReference>
<sequence length="75" mass="8479">MGKPKSRSEELVSRVDISYRHGAHWAWVLFYHYSHQGPEVTLITANAEGIEVAKPPLKAVALTSAWLKAPHWLMI</sequence>
<reference evidence="1 2" key="1">
    <citation type="submission" date="2018-06" db="EMBL/GenBank/DDBJ databases">
        <authorList>
            <consortium name="Pathogen Informatics"/>
            <person name="Doyle S."/>
        </authorList>
    </citation>
    <scope>NUCLEOTIDE SEQUENCE [LARGE SCALE GENOMIC DNA]</scope>
    <source>
        <strain evidence="1 2">NCTC9077</strain>
    </source>
</reference>
<accession>A0A376VMT2</accession>
<name>A0A376VMT2_ECOLX</name>
<dbReference type="EMBL" id="UGCU01000001">
    <property type="protein sequence ID" value="STJ12174.1"/>
    <property type="molecule type" value="Genomic_DNA"/>
</dbReference>
<protein>
    <submittedName>
        <fullName evidence="1">Paraquat-inducible protein B</fullName>
    </submittedName>
</protein>
<gene>
    <name evidence="1" type="primary">pqiB_3</name>
    <name evidence="1" type="ORF">NCTC9077_03917</name>
</gene>
<evidence type="ECO:0000313" key="1">
    <source>
        <dbReference type="EMBL" id="STJ12174.1"/>
    </source>
</evidence>
<dbReference type="AlphaFoldDB" id="A0A376VMT2"/>
<proteinExistence type="predicted"/>
<organism evidence="1 2">
    <name type="scientific">Escherichia coli</name>
    <dbReference type="NCBI Taxonomy" id="562"/>
    <lineage>
        <taxon>Bacteria</taxon>
        <taxon>Pseudomonadati</taxon>
        <taxon>Pseudomonadota</taxon>
        <taxon>Gammaproteobacteria</taxon>
        <taxon>Enterobacterales</taxon>
        <taxon>Enterobacteriaceae</taxon>
        <taxon>Escherichia</taxon>
    </lineage>
</organism>